<evidence type="ECO:0000256" key="5">
    <source>
        <dbReference type="ARBA" id="ARBA00022825"/>
    </source>
</evidence>
<organism evidence="11 12">
    <name type="scientific">Endosaccharibacter trunci</name>
    <dbReference type="NCBI Taxonomy" id="2812733"/>
    <lineage>
        <taxon>Bacteria</taxon>
        <taxon>Pseudomonadati</taxon>
        <taxon>Pseudomonadota</taxon>
        <taxon>Alphaproteobacteria</taxon>
        <taxon>Acetobacterales</taxon>
        <taxon>Acetobacteraceae</taxon>
        <taxon>Endosaccharibacter</taxon>
    </lineage>
</organism>
<evidence type="ECO:0000256" key="1">
    <source>
        <dbReference type="ARBA" id="ARBA00001913"/>
    </source>
</evidence>
<protein>
    <submittedName>
        <fullName evidence="11">Protease pro-enzyme activation domain-containing protein</fullName>
    </submittedName>
</protein>
<dbReference type="InterPro" id="IPR000209">
    <property type="entry name" value="Peptidase_S8/S53_dom"/>
</dbReference>
<dbReference type="RefSeq" id="WP_422864929.1">
    <property type="nucleotide sequence ID" value="NZ_JAMSKV010000012.1"/>
</dbReference>
<feature type="signal peptide" evidence="9">
    <location>
        <begin position="1"/>
        <end position="24"/>
    </location>
</feature>
<accession>A0ABT1W981</accession>
<keyword evidence="7" id="KW-0865">Zymogen</keyword>
<dbReference type="SMART" id="SM00944">
    <property type="entry name" value="Pro-kuma_activ"/>
    <property type="match status" value="1"/>
</dbReference>
<dbReference type="Pfam" id="PF00082">
    <property type="entry name" value="Peptidase_S8"/>
    <property type="match status" value="1"/>
</dbReference>
<dbReference type="InterPro" id="IPR036852">
    <property type="entry name" value="Peptidase_S8/S53_dom_sf"/>
</dbReference>
<dbReference type="InterPro" id="IPR015366">
    <property type="entry name" value="S53_propep"/>
</dbReference>
<dbReference type="PANTHER" id="PTHR14218">
    <property type="entry name" value="PROTEASE S8 TRIPEPTIDYL PEPTIDASE I CLN2"/>
    <property type="match status" value="1"/>
</dbReference>
<comment type="caution">
    <text evidence="8">Lacks conserved residue(s) required for the propagation of feature annotation.</text>
</comment>
<keyword evidence="5 8" id="KW-0720">Serine protease</keyword>
<feature type="active site" description="Charge relay system" evidence="8">
    <location>
        <position position="281"/>
    </location>
</feature>
<feature type="active site" description="Charge relay system" evidence="8">
    <location>
        <position position="539"/>
    </location>
</feature>
<evidence type="ECO:0000259" key="10">
    <source>
        <dbReference type="PROSITE" id="PS51695"/>
    </source>
</evidence>
<keyword evidence="12" id="KW-1185">Reference proteome</keyword>
<keyword evidence="3" id="KW-0479">Metal-binding</keyword>
<proteinExistence type="predicted"/>
<dbReference type="CDD" id="cd11377">
    <property type="entry name" value="Pro-peptidase_S53"/>
    <property type="match status" value="1"/>
</dbReference>
<evidence type="ECO:0000256" key="3">
    <source>
        <dbReference type="ARBA" id="ARBA00022723"/>
    </source>
</evidence>
<comment type="caution">
    <text evidence="11">The sequence shown here is derived from an EMBL/GenBank/DDBJ whole genome shotgun (WGS) entry which is preliminary data.</text>
</comment>
<dbReference type="GO" id="GO:0008233">
    <property type="term" value="F:peptidase activity"/>
    <property type="evidence" value="ECO:0007669"/>
    <property type="project" value="UniProtKB-KW"/>
</dbReference>
<dbReference type="InterPro" id="IPR030400">
    <property type="entry name" value="Sedolisin_dom"/>
</dbReference>
<dbReference type="InterPro" id="IPR050819">
    <property type="entry name" value="Tripeptidyl-peptidase_I"/>
</dbReference>
<evidence type="ECO:0000313" key="11">
    <source>
        <dbReference type="EMBL" id="MCQ8279446.1"/>
    </source>
</evidence>
<sequence>MRFSGSLATIVAAATIAAAYPAYAAPMSMVRALGKTERVSFDVVLPLRDPAGLAALVAAQNDTASPQFHHWLTPAEVEDRFGPDQASIARATAALEARGLTVSRTGRLLQASGTADAVNATLRTTVAIGRTPSGYQHAYATKLATLPSEIASLGGMLIGLSANPHVAHTFSRRVAVSPAVLAAPQSRRGATGGYWYDDLKQAYQYPSYQTMITKNGQTTRLDGTGTTIGIVMSSDVYDSDINAVFNHENFMANSGQKSNPKLFKRVPVDGGATTSSSALDEASLDVQEALTGAPGAHVILYDMPTLSDSNIVDAYFKVVTDNQADVVSSSFGACELYYTAAYNGGVDETGVLKLQHQLFLQGNAQGITFLASAGDNAGLECTPVSYITAGANGQFVAGVSTPAADPNVTAVGGTNVVTQTSTTSLDSTYVGENAYGDPLIPYDPNGTGGLLSGGYWGAGGGLSTVNAKPSYQSIGNINTGSNSARALPDIGMQVGGCPGSISQQPCNGGNSPLNGNGNTQRSFVIVSIGGAFEGLIGTSVSSPEFSSVVALLVEQYGRMGNLNPYIYQMSAAQTASNTNNPARSTTAFHRSIPGYNGVVTNNQPVNALGRAYNYTVGVGTPVVYRFIGASSAAPAGVPQSSTNP</sequence>
<dbReference type="EMBL" id="JAMSKV010000012">
    <property type="protein sequence ID" value="MCQ8279446.1"/>
    <property type="molecule type" value="Genomic_DNA"/>
</dbReference>
<gene>
    <name evidence="11" type="ORF">NFI95_13450</name>
</gene>
<dbReference type="PROSITE" id="PS51695">
    <property type="entry name" value="SEDOLISIN"/>
    <property type="match status" value="1"/>
</dbReference>
<feature type="domain" description="Peptidase S53" evidence="10">
    <location>
        <begin position="203"/>
        <end position="633"/>
    </location>
</feature>
<dbReference type="Pfam" id="PF09286">
    <property type="entry name" value="Pro-kuma_activ"/>
    <property type="match status" value="1"/>
</dbReference>
<keyword evidence="2 8" id="KW-0645">Protease</keyword>
<dbReference type="PANTHER" id="PTHR14218:SF15">
    <property type="entry name" value="TRIPEPTIDYL-PEPTIDASE 1"/>
    <property type="match status" value="1"/>
</dbReference>
<dbReference type="SUPFAM" id="SSF54897">
    <property type="entry name" value="Protease propeptides/inhibitors"/>
    <property type="match status" value="1"/>
</dbReference>
<evidence type="ECO:0000313" key="12">
    <source>
        <dbReference type="Proteomes" id="UP001524587"/>
    </source>
</evidence>
<dbReference type="Proteomes" id="UP001524587">
    <property type="component" value="Unassembled WGS sequence"/>
</dbReference>
<keyword evidence="4 8" id="KW-0378">Hydrolase</keyword>
<evidence type="ECO:0000256" key="6">
    <source>
        <dbReference type="ARBA" id="ARBA00022837"/>
    </source>
</evidence>
<evidence type="ECO:0000256" key="4">
    <source>
        <dbReference type="ARBA" id="ARBA00022801"/>
    </source>
</evidence>
<dbReference type="Gene3D" id="3.40.50.200">
    <property type="entry name" value="Peptidase S8/S53 domain"/>
    <property type="match status" value="1"/>
</dbReference>
<feature type="active site" description="Charge relay system" evidence="8">
    <location>
        <position position="285"/>
    </location>
</feature>
<comment type="cofactor">
    <cofactor evidence="1">
        <name>Ca(2+)</name>
        <dbReference type="ChEBI" id="CHEBI:29108"/>
    </cofactor>
</comment>
<reference evidence="11 12" key="1">
    <citation type="submission" date="2022-06" db="EMBL/GenBank/DDBJ databases">
        <title>Endosaccharibacter gen. nov., sp. nov., endophytic bacteria isolated from sugarcane.</title>
        <authorList>
            <person name="Pitiwittayakul N."/>
            <person name="Yukphan P."/>
            <person name="Charoenyingcharoen P."/>
            <person name="Tanasupawat S."/>
        </authorList>
    </citation>
    <scope>NUCLEOTIDE SEQUENCE [LARGE SCALE GENOMIC DNA]</scope>
    <source>
        <strain evidence="11 12">KSS8</strain>
    </source>
</reference>
<name>A0ABT1W981_9PROT</name>
<evidence type="ECO:0000256" key="7">
    <source>
        <dbReference type="ARBA" id="ARBA00023145"/>
    </source>
</evidence>
<evidence type="ECO:0000256" key="9">
    <source>
        <dbReference type="SAM" id="SignalP"/>
    </source>
</evidence>
<dbReference type="SUPFAM" id="SSF52743">
    <property type="entry name" value="Subtilisin-like"/>
    <property type="match status" value="1"/>
</dbReference>
<keyword evidence="9" id="KW-0732">Signal</keyword>
<keyword evidence="6" id="KW-0106">Calcium</keyword>
<evidence type="ECO:0000256" key="2">
    <source>
        <dbReference type="ARBA" id="ARBA00022670"/>
    </source>
</evidence>
<evidence type="ECO:0000256" key="8">
    <source>
        <dbReference type="PROSITE-ProRule" id="PRU01032"/>
    </source>
</evidence>
<feature type="chain" id="PRO_5047215009" evidence="9">
    <location>
        <begin position="25"/>
        <end position="644"/>
    </location>
</feature>
<dbReference type="GO" id="GO:0006508">
    <property type="term" value="P:proteolysis"/>
    <property type="evidence" value="ECO:0007669"/>
    <property type="project" value="UniProtKB-KW"/>
</dbReference>